<protein>
    <recommendedName>
        <fullName evidence="3">YggT family protein</fullName>
    </recommendedName>
</protein>
<feature type="transmembrane region" description="Helical" evidence="1">
    <location>
        <begin position="55"/>
        <end position="77"/>
    </location>
</feature>
<keyword evidence="1" id="KW-0472">Membrane</keyword>
<evidence type="ECO:0008006" key="3">
    <source>
        <dbReference type="Google" id="ProtNLM"/>
    </source>
</evidence>
<dbReference type="Pfam" id="PF02325">
    <property type="entry name" value="CCB3_YggT"/>
    <property type="match status" value="1"/>
</dbReference>
<dbReference type="InterPro" id="IPR003425">
    <property type="entry name" value="CCB3/YggT"/>
</dbReference>
<reference evidence="2" key="1">
    <citation type="submission" date="2018-05" db="EMBL/GenBank/DDBJ databases">
        <authorList>
            <person name="Lanie J.A."/>
            <person name="Ng W.-L."/>
            <person name="Kazmierczak K.M."/>
            <person name="Andrzejewski T.M."/>
            <person name="Davidsen T.M."/>
            <person name="Wayne K.J."/>
            <person name="Tettelin H."/>
            <person name="Glass J.I."/>
            <person name="Rusch D."/>
            <person name="Podicherti R."/>
            <person name="Tsui H.-C.T."/>
            <person name="Winkler M.E."/>
        </authorList>
    </citation>
    <scope>NUCLEOTIDE SEQUENCE</scope>
</reference>
<keyword evidence="1" id="KW-1133">Transmembrane helix</keyword>
<dbReference type="PANTHER" id="PTHR33219:SF14">
    <property type="entry name" value="PROTEIN COFACTOR ASSEMBLY OF COMPLEX C SUBUNIT B CCB3, CHLOROPLASTIC-RELATED"/>
    <property type="match status" value="1"/>
</dbReference>
<dbReference type="GO" id="GO:0016020">
    <property type="term" value="C:membrane"/>
    <property type="evidence" value="ECO:0007669"/>
    <property type="project" value="InterPro"/>
</dbReference>
<accession>A0A382CY01</accession>
<dbReference type="EMBL" id="UINC01036710">
    <property type="protein sequence ID" value="SVB31096.1"/>
    <property type="molecule type" value="Genomic_DNA"/>
</dbReference>
<dbReference type="AlphaFoldDB" id="A0A382CY01"/>
<evidence type="ECO:0000256" key="1">
    <source>
        <dbReference type="SAM" id="Phobius"/>
    </source>
</evidence>
<evidence type="ECO:0000313" key="2">
    <source>
        <dbReference type="EMBL" id="SVB31096.1"/>
    </source>
</evidence>
<keyword evidence="1" id="KW-0812">Transmembrane</keyword>
<organism evidence="2">
    <name type="scientific">marine metagenome</name>
    <dbReference type="NCBI Taxonomy" id="408172"/>
    <lineage>
        <taxon>unclassified sequences</taxon>
        <taxon>metagenomes</taxon>
        <taxon>ecological metagenomes</taxon>
    </lineage>
</organism>
<name>A0A382CY01_9ZZZZ</name>
<feature type="transmembrane region" description="Helical" evidence="1">
    <location>
        <begin position="12"/>
        <end position="35"/>
    </location>
</feature>
<sequence length="86" mass="9771">VNSLLISIIQLAFQIIYICLIARVVVSWFNIYSSGEIVQWIYRITDPIIRPIQQILPPMAIGIDFSPLAAIFLLGFIKKALIWAII</sequence>
<feature type="non-terminal residue" evidence="2">
    <location>
        <position position="1"/>
    </location>
</feature>
<gene>
    <name evidence="2" type="ORF">METZ01_LOCUS183950</name>
</gene>
<dbReference type="PANTHER" id="PTHR33219">
    <property type="entry name" value="YLMG HOMOLOG PROTEIN 2, CHLOROPLASTIC"/>
    <property type="match status" value="1"/>
</dbReference>
<proteinExistence type="predicted"/>